<comment type="subcellular location">
    <subcellularLocation>
        <location evidence="1">Cell membrane</location>
    </subcellularLocation>
</comment>
<dbReference type="EMBL" id="JAESJJ010000015">
    <property type="protein sequence ID" value="MBL3609571.1"/>
    <property type="molecule type" value="Genomic_DNA"/>
</dbReference>
<evidence type="ECO:0000256" key="6">
    <source>
        <dbReference type="SAM" id="MobiDB-lite"/>
    </source>
</evidence>
<evidence type="ECO:0000313" key="9">
    <source>
        <dbReference type="Proteomes" id="UP000604473"/>
    </source>
</evidence>
<feature type="transmembrane region" description="Helical" evidence="7">
    <location>
        <begin position="6"/>
        <end position="31"/>
    </location>
</feature>
<dbReference type="Proteomes" id="UP000604473">
    <property type="component" value="Unassembled WGS sequence"/>
</dbReference>
<dbReference type="RefSeq" id="WP_202249426.1">
    <property type="nucleotide sequence ID" value="NZ_JAESJJ010000015.1"/>
</dbReference>
<proteinExistence type="predicted"/>
<sequence length="126" mass="13127">MLENLALIGTGFAVVILVLASLWGACALMGWGFTRTARKTTAAPPEAPVAPGVPPHHLAAIAAAVAETLGPGHRISRVAAPAHLVDGWPLEGRIETFAAHRVRTGWGPTRPRPGARTPEITKGPKP</sequence>
<keyword evidence="4 7" id="KW-1133">Transmembrane helix</keyword>
<evidence type="ECO:0000256" key="5">
    <source>
        <dbReference type="ARBA" id="ARBA00023136"/>
    </source>
</evidence>
<protein>
    <submittedName>
        <fullName evidence="8">OadG family protein</fullName>
    </submittedName>
</protein>
<feature type="region of interest" description="Disordered" evidence="6">
    <location>
        <begin position="101"/>
        <end position="126"/>
    </location>
</feature>
<dbReference type="Pfam" id="PF04277">
    <property type="entry name" value="OAD_gamma"/>
    <property type="match status" value="1"/>
</dbReference>
<evidence type="ECO:0000313" key="8">
    <source>
        <dbReference type="EMBL" id="MBL3609571.1"/>
    </source>
</evidence>
<evidence type="ECO:0000256" key="7">
    <source>
        <dbReference type="SAM" id="Phobius"/>
    </source>
</evidence>
<evidence type="ECO:0000256" key="3">
    <source>
        <dbReference type="ARBA" id="ARBA00022692"/>
    </source>
</evidence>
<keyword evidence="2" id="KW-1003">Cell membrane</keyword>
<dbReference type="InterPro" id="IPR005899">
    <property type="entry name" value="Na_pump_deCOase"/>
</dbReference>
<keyword evidence="5 7" id="KW-0472">Membrane</keyword>
<keyword evidence="3 7" id="KW-0812">Transmembrane</keyword>
<accession>A0ABS1RU11</accession>
<feature type="compositionally biased region" description="Low complexity" evidence="6">
    <location>
        <begin position="104"/>
        <end position="118"/>
    </location>
</feature>
<keyword evidence="9" id="KW-1185">Reference proteome</keyword>
<evidence type="ECO:0000256" key="4">
    <source>
        <dbReference type="ARBA" id="ARBA00022989"/>
    </source>
</evidence>
<organism evidence="8 9">
    <name type="scientific">Rhodovulum sulfidophilum</name>
    <name type="common">Rhodobacter sulfidophilus</name>
    <dbReference type="NCBI Taxonomy" id="35806"/>
    <lineage>
        <taxon>Bacteria</taxon>
        <taxon>Pseudomonadati</taxon>
        <taxon>Pseudomonadota</taxon>
        <taxon>Alphaproteobacteria</taxon>
        <taxon>Rhodobacterales</taxon>
        <taxon>Paracoccaceae</taxon>
        <taxon>Rhodovulum</taxon>
    </lineage>
</organism>
<reference evidence="8 9" key="1">
    <citation type="submission" date="2021-01" db="EMBL/GenBank/DDBJ databases">
        <title>Draft genomes of Rhodovulum sulfidophilum.</title>
        <authorList>
            <person name="Guzman M.S."/>
        </authorList>
    </citation>
    <scope>NUCLEOTIDE SEQUENCE [LARGE SCALE GENOMIC DNA]</scope>
    <source>
        <strain evidence="8 9">AB35</strain>
    </source>
</reference>
<evidence type="ECO:0000256" key="2">
    <source>
        <dbReference type="ARBA" id="ARBA00022475"/>
    </source>
</evidence>
<evidence type="ECO:0000256" key="1">
    <source>
        <dbReference type="ARBA" id="ARBA00004236"/>
    </source>
</evidence>
<gene>
    <name evidence="8" type="ORF">JMM60_12290</name>
</gene>
<comment type="caution">
    <text evidence="8">The sequence shown here is derived from an EMBL/GenBank/DDBJ whole genome shotgun (WGS) entry which is preliminary data.</text>
</comment>
<name>A0ABS1RU11_RHOSU</name>